<dbReference type="InterPro" id="IPR011055">
    <property type="entry name" value="Dup_hybrid_motif"/>
</dbReference>
<proteinExistence type="predicted"/>
<name>A0A364NHX7_9GAMM</name>
<dbReference type="PANTHER" id="PTHR21666:SF288">
    <property type="entry name" value="CELL DIVISION PROTEIN YTFB"/>
    <property type="match status" value="1"/>
</dbReference>
<dbReference type="PANTHER" id="PTHR21666">
    <property type="entry name" value="PEPTIDASE-RELATED"/>
    <property type="match status" value="1"/>
</dbReference>
<dbReference type="Gene3D" id="3.10.450.350">
    <property type="match status" value="1"/>
</dbReference>
<keyword evidence="2" id="KW-0645">Protease</keyword>
<dbReference type="SUPFAM" id="SSF51261">
    <property type="entry name" value="Duplicated hybrid motif"/>
    <property type="match status" value="1"/>
</dbReference>
<dbReference type="RefSeq" id="WP_112160566.1">
    <property type="nucleotide sequence ID" value="NZ_QKRX01000020.1"/>
</dbReference>
<evidence type="ECO:0000256" key="2">
    <source>
        <dbReference type="ARBA" id="ARBA00022670"/>
    </source>
</evidence>
<dbReference type="OrthoDB" id="9805070at2"/>
<evidence type="ECO:0000259" key="7">
    <source>
        <dbReference type="Pfam" id="PF01551"/>
    </source>
</evidence>
<keyword evidence="3" id="KW-0479">Metal-binding</keyword>
<comment type="cofactor">
    <cofactor evidence="1">
        <name>Zn(2+)</name>
        <dbReference type="ChEBI" id="CHEBI:29105"/>
    </cofactor>
</comment>
<dbReference type="AlphaFoldDB" id="A0A364NHX7"/>
<dbReference type="GO" id="GO:0006508">
    <property type="term" value="P:proteolysis"/>
    <property type="evidence" value="ECO:0007669"/>
    <property type="project" value="UniProtKB-KW"/>
</dbReference>
<evidence type="ECO:0000256" key="3">
    <source>
        <dbReference type="ARBA" id="ARBA00022723"/>
    </source>
</evidence>
<keyword evidence="4" id="KW-0378">Hydrolase</keyword>
<keyword evidence="9" id="KW-1185">Reference proteome</keyword>
<dbReference type="InterPro" id="IPR050570">
    <property type="entry name" value="Cell_wall_metabolism_enzyme"/>
</dbReference>
<dbReference type="InterPro" id="IPR016047">
    <property type="entry name" value="M23ase_b-sheet_dom"/>
</dbReference>
<organism evidence="8 9">
    <name type="scientific">Nitrincola tibetensis</name>
    <dbReference type="NCBI Taxonomy" id="2219697"/>
    <lineage>
        <taxon>Bacteria</taxon>
        <taxon>Pseudomonadati</taxon>
        <taxon>Pseudomonadota</taxon>
        <taxon>Gammaproteobacteria</taxon>
        <taxon>Oceanospirillales</taxon>
        <taxon>Oceanospirillaceae</taxon>
        <taxon>Nitrincola</taxon>
    </lineage>
</organism>
<dbReference type="Pfam" id="PF01551">
    <property type="entry name" value="Peptidase_M23"/>
    <property type="match status" value="1"/>
</dbReference>
<dbReference type="EMBL" id="QKRX01000020">
    <property type="protein sequence ID" value="RAU16621.1"/>
    <property type="molecule type" value="Genomic_DNA"/>
</dbReference>
<reference evidence="8 9" key="1">
    <citation type="submission" date="2018-06" db="EMBL/GenBank/DDBJ databases">
        <title>Nitrincola tibetense sp. nov., isolated from Lake XuguoCo on Tibetan Plateau.</title>
        <authorList>
            <person name="Xing P."/>
        </authorList>
    </citation>
    <scope>NUCLEOTIDE SEQUENCE [LARGE SCALE GENOMIC DNA]</scope>
    <source>
        <strain evidence="9">xg18</strain>
    </source>
</reference>
<dbReference type="CDD" id="cd12797">
    <property type="entry name" value="M23_peptidase"/>
    <property type="match status" value="1"/>
</dbReference>
<protein>
    <recommendedName>
        <fullName evidence="7">M23ase beta-sheet core domain-containing protein</fullName>
    </recommendedName>
</protein>
<feature type="domain" description="M23ase beta-sheet core" evidence="7">
    <location>
        <begin position="292"/>
        <end position="388"/>
    </location>
</feature>
<dbReference type="Gene3D" id="2.70.70.10">
    <property type="entry name" value="Glucose Permease (Domain IIA)"/>
    <property type="match status" value="1"/>
</dbReference>
<evidence type="ECO:0000313" key="8">
    <source>
        <dbReference type="EMBL" id="RAU16621.1"/>
    </source>
</evidence>
<evidence type="ECO:0000256" key="6">
    <source>
        <dbReference type="ARBA" id="ARBA00023049"/>
    </source>
</evidence>
<comment type="caution">
    <text evidence="8">The sequence shown here is derived from an EMBL/GenBank/DDBJ whole genome shotgun (WGS) entry which is preliminary data.</text>
</comment>
<dbReference type="Proteomes" id="UP000250744">
    <property type="component" value="Unassembled WGS sequence"/>
</dbReference>
<dbReference type="GO" id="GO:0046872">
    <property type="term" value="F:metal ion binding"/>
    <property type="evidence" value="ECO:0007669"/>
    <property type="project" value="UniProtKB-KW"/>
</dbReference>
<evidence type="ECO:0000256" key="4">
    <source>
        <dbReference type="ARBA" id="ARBA00022801"/>
    </source>
</evidence>
<sequence>MTSQRRAYLIPFVLCSLAVILFFQNLNSEPTTSSIPIEIDTIIKEKHITTFSVSPLSQTSVHTHPNAAWVSYPLDGNTDLHEALSKAGIRSSDIASLSKVQHFQELKLQHSFIERMSFVFDASSLVMLKFFAEDTEWEFIRTSNEWQVQVIDAPPSPQLRRIQLDVNGRLYPALFSMGLDRGIYHQLLDALENYIHLDLLNQSPYTLNLLISERPRHLAPNQPLQLLALEFKSETAFLQLYHHTSKHSVTGFFKADGTGLSHTFLSAPLEHARISSPFQRNRLHPLLGYSRPHRGVDYAAPMNTPIYATSHGEITFRGPDGGFGNTIIIQHPKGISTLYAHLNSFAKNIQVGTTVTKGQIIGYVGMSGLATGPHLHYEFRINGEHQNPLTAKSKDVVTIPQAERTLFEQKVATLSELLVPSSEPLLASYNPYNEPQHP</sequence>
<gene>
    <name evidence="8" type="ORF">DN062_17380</name>
</gene>
<accession>A0A364NHX7</accession>
<keyword evidence="6" id="KW-0482">Metalloprotease</keyword>
<dbReference type="GO" id="GO:0004222">
    <property type="term" value="F:metalloendopeptidase activity"/>
    <property type="evidence" value="ECO:0007669"/>
    <property type="project" value="TreeGrafter"/>
</dbReference>
<keyword evidence="5" id="KW-0862">Zinc</keyword>
<evidence type="ECO:0000256" key="5">
    <source>
        <dbReference type="ARBA" id="ARBA00022833"/>
    </source>
</evidence>
<evidence type="ECO:0000313" key="9">
    <source>
        <dbReference type="Proteomes" id="UP000250744"/>
    </source>
</evidence>
<evidence type="ECO:0000256" key="1">
    <source>
        <dbReference type="ARBA" id="ARBA00001947"/>
    </source>
</evidence>